<dbReference type="Proteomes" id="UP001156441">
    <property type="component" value="Unassembled WGS sequence"/>
</dbReference>
<reference evidence="1 2" key="1">
    <citation type="submission" date="2021-02" db="EMBL/GenBank/DDBJ databases">
        <title>Actinophytocola xerophila sp. nov., isolated from soil of cotton cropping field.</title>
        <authorList>
            <person name="Huang R."/>
            <person name="Chen X."/>
            <person name="Ge X."/>
            <person name="Liu W."/>
        </authorList>
    </citation>
    <scope>NUCLEOTIDE SEQUENCE [LARGE SCALE GENOMIC DNA]</scope>
    <source>
        <strain evidence="1 2">S1-96</strain>
    </source>
</reference>
<organism evidence="1 2">
    <name type="scientific">Actinophytocola gossypii</name>
    <dbReference type="NCBI Taxonomy" id="2812003"/>
    <lineage>
        <taxon>Bacteria</taxon>
        <taxon>Bacillati</taxon>
        <taxon>Actinomycetota</taxon>
        <taxon>Actinomycetes</taxon>
        <taxon>Pseudonocardiales</taxon>
        <taxon>Pseudonocardiaceae</taxon>
    </lineage>
</organism>
<keyword evidence="2" id="KW-1185">Reference proteome</keyword>
<name>A0ABT2J7R0_9PSEU</name>
<gene>
    <name evidence="1" type="ORF">JT362_12230</name>
</gene>
<evidence type="ECO:0000313" key="2">
    <source>
        <dbReference type="Proteomes" id="UP001156441"/>
    </source>
</evidence>
<dbReference type="RefSeq" id="WP_260191267.1">
    <property type="nucleotide sequence ID" value="NZ_JAFFZE010000010.1"/>
</dbReference>
<proteinExistence type="predicted"/>
<comment type="caution">
    <text evidence="1">The sequence shown here is derived from an EMBL/GenBank/DDBJ whole genome shotgun (WGS) entry which is preliminary data.</text>
</comment>
<dbReference type="EMBL" id="JAFFZE010000010">
    <property type="protein sequence ID" value="MCT2583888.1"/>
    <property type="molecule type" value="Genomic_DNA"/>
</dbReference>
<sequence>MTATPFALVDPDDRNMIFAYGLDIDLPSGRDVITFRRDHAGHGTFSVHASVEAAHRRFSVITPLDLVWDCGSSDR</sequence>
<protein>
    <submittedName>
        <fullName evidence="1">Uncharacterized protein</fullName>
    </submittedName>
</protein>
<accession>A0ABT2J7R0</accession>
<evidence type="ECO:0000313" key="1">
    <source>
        <dbReference type="EMBL" id="MCT2583888.1"/>
    </source>
</evidence>